<proteinExistence type="predicted"/>
<keyword evidence="2" id="KW-1185">Reference proteome</keyword>
<dbReference type="Proteomes" id="UP000078542">
    <property type="component" value="Unassembled WGS sequence"/>
</dbReference>
<dbReference type="EMBL" id="KQ978220">
    <property type="protein sequence ID" value="KYM96300.1"/>
    <property type="molecule type" value="Genomic_DNA"/>
</dbReference>
<gene>
    <name evidence="1" type="ORF">ALC62_12951</name>
</gene>
<sequence length="153" mass="16987">MEREDEDFGEGYIAESHPLRPTHLTVPLGGRADSRAPSISSSVSDLDVPIYTRETTIPLSARKVKLSSRCLLLRTKLNIPKIKFVGTNISVNWRVSKIHGLLFISKDVAAMVALTCAVSRDDTNDRHLKYERDGLVAELVGGVEARQTMTFYS</sequence>
<organism evidence="1 2">
    <name type="scientific">Cyphomyrmex costatus</name>
    <dbReference type="NCBI Taxonomy" id="456900"/>
    <lineage>
        <taxon>Eukaryota</taxon>
        <taxon>Metazoa</taxon>
        <taxon>Ecdysozoa</taxon>
        <taxon>Arthropoda</taxon>
        <taxon>Hexapoda</taxon>
        <taxon>Insecta</taxon>
        <taxon>Pterygota</taxon>
        <taxon>Neoptera</taxon>
        <taxon>Endopterygota</taxon>
        <taxon>Hymenoptera</taxon>
        <taxon>Apocrita</taxon>
        <taxon>Aculeata</taxon>
        <taxon>Formicoidea</taxon>
        <taxon>Formicidae</taxon>
        <taxon>Myrmicinae</taxon>
        <taxon>Cyphomyrmex</taxon>
    </lineage>
</organism>
<name>A0A195C6N5_9HYME</name>
<protein>
    <submittedName>
        <fullName evidence="1">Uncharacterized protein</fullName>
    </submittedName>
</protein>
<evidence type="ECO:0000313" key="1">
    <source>
        <dbReference type="EMBL" id="KYM96300.1"/>
    </source>
</evidence>
<dbReference type="AlphaFoldDB" id="A0A195C6N5"/>
<reference evidence="1 2" key="1">
    <citation type="submission" date="2016-03" db="EMBL/GenBank/DDBJ databases">
        <title>Cyphomyrmex costatus WGS genome.</title>
        <authorList>
            <person name="Nygaard S."/>
            <person name="Hu H."/>
            <person name="Boomsma J."/>
            <person name="Zhang G."/>
        </authorList>
    </citation>
    <scope>NUCLEOTIDE SEQUENCE [LARGE SCALE GENOMIC DNA]</scope>
    <source>
        <strain evidence="1">MS0001</strain>
        <tissue evidence="1">Whole body</tissue>
    </source>
</reference>
<accession>A0A195C6N5</accession>
<evidence type="ECO:0000313" key="2">
    <source>
        <dbReference type="Proteomes" id="UP000078542"/>
    </source>
</evidence>